<reference evidence="11" key="1">
    <citation type="journal article" date="2014" name="Int. J. Syst. Evol. Microbiol.">
        <title>Complete genome sequence of Corynebacterium casei LMG S-19264T (=DSM 44701T), isolated from a smear-ripened cheese.</title>
        <authorList>
            <consortium name="US DOE Joint Genome Institute (JGI-PGF)"/>
            <person name="Walter F."/>
            <person name="Albersmeier A."/>
            <person name="Kalinowski J."/>
            <person name="Ruckert C."/>
        </authorList>
    </citation>
    <scope>NUCLEOTIDE SEQUENCE</scope>
    <source>
        <strain evidence="11">CGMCC 1.12181</strain>
    </source>
</reference>
<feature type="domain" description="Nudix hydrolase" evidence="10">
    <location>
        <begin position="159"/>
        <end position="281"/>
    </location>
</feature>
<dbReference type="GO" id="GO:0019677">
    <property type="term" value="P:NAD+ catabolic process"/>
    <property type="evidence" value="ECO:0007669"/>
    <property type="project" value="TreeGrafter"/>
</dbReference>
<gene>
    <name evidence="11" type="ORF">GCM10011365_05220</name>
</gene>
<evidence type="ECO:0000256" key="3">
    <source>
        <dbReference type="ARBA" id="ARBA00009595"/>
    </source>
</evidence>
<dbReference type="InterPro" id="IPR000086">
    <property type="entry name" value="NUDIX_hydrolase_dom"/>
</dbReference>
<keyword evidence="6" id="KW-0378">Hydrolase</keyword>
<dbReference type="PANTHER" id="PTHR42904:SF6">
    <property type="entry name" value="NAD-CAPPED RNA HYDROLASE NUDT12"/>
    <property type="match status" value="1"/>
</dbReference>
<dbReference type="InterPro" id="IPR050241">
    <property type="entry name" value="NAD-cap_RNA_hydrolase_NudC"/>
</dbReference>
<dbReference type="AlphaFoldDB" id="A0A917CGR2"/>
<comment type="caution">
    <text evidence="11">The sequence shown here is derived from an EMBL/GenBank/DDBJ whole genome shotgun (WGS) entry which is preliminary data.</text>
</comment>
<evidence type="ECO:0000259" key="10">
    <source>
        <dbReference type="PROSITE" id="PS51462"/>
    </source>
</evidence>
<dbReference type="SUPFAM" id="SSF55811">
    <property type="entry name" value="Nudix"/>
    <property type="match status" value="1"/>
</dbReference>
<comment type="cofactor">
    <cofactor evidence="2">
        <name>Zn(2+)</name>
        <dbReference type="ChEBI" id="CHEBI:29105"/>
    </cofactor>
</comment>
<evidence type="ECO:0000256" key="8">
    <source>
        <dbReference type="ARBA" id="ARBA00023027"/>
    </source>
</evidence>
<dbReference type="InterPro" id="IPR049734">
    <property type="entry name" value="NudC-like_C"/>
</dbReference>
<keyword evidence="7" id="KW-0460">Magnesium</keyword>
<evidence type="ECO:0000256" key="4">
    <source>
        <dbReference type="ARBA" id="ARBA00012381"/>
    </source>
</evidence>
<evidence type="ECO:0000256" key="2">
    <source>
        <dbReference type="ARBA" id="ARBA00001947"/>
    </source>
</evidence>
<dbReference type="PROSITE" id="PS00893">
    <property type="entry name" value="NUDIX_BOX"/>
    <property type="match status" value="1"/>
</dbReference>
<comment type="similarity">
    <text evidence="3">Belongs to the Nudix hydrolase family. NudC subfamily.</text>
</comment>
<dbReference type="InterPro" id="IPR020084">
    <property type="entry name" value="NUDIX_hydrolase_CS"/>
</dbReference>
<comment type="catalytic activity">
    <reaction evidence="9">
        <text>a 5'-end NAD(+)-phospho-ribonucleoside in mRNA + H2O = a 5'-end phospho-adenosine-phospho-ribonucleoside in mRNA + beta-nicotinamide D-ribonucleotide + 2 H(+)</text>
        <dbReference type="Rhea" id="RHEA:60876"/>
        <dbReference type="Rhea" id="RHEA-COMP:15698"/>
        <dbReference type="Rhea" id="RHEA-COMP:15719"/>
        <dbReference type="ChEBI" id="CHEBI:14649"/>
        <dbReference type="ChEBI" id="CHEBI:15377"/>
        <dbReference type="ChEBI" id="CHEBI:15378"/>
        <dbReference type="ChEBI" id="CHEBI:144029"/>
        <dbReference type="ChEBI" id="CHEBI:144051"/>
    </reaction>
    <physiologicalReaction direction="left-to-right" evidence="9">
        <dbReference type="Rhea" id="RHEA:60877"/>
    </physiologicalReaction>
</comment>
<evidence type="ECO:0000256" key="6">
    <source>
        <dbReference type="ARBA" id="ARBA00022801"/>
    </source>
</evidence>
<dbReference type="InterPro" id="IPR015797">
    <property type="entry name" value="NUDIX_hydrolase-like_dom_sf"/>
</dbReference>
<comment type="cofactor">
    <cofactor evidence="1">
        <name>Mg(2+)</name>
        <dbReference type="ChEBI" id="CHEBI:18420"/>
    </cofactor>
</comment>
<dbReference type="EC" id="3.6.1.22" evidence="4"/>
<evidence type="ECO:0000256" key="9">
    <source>
        <dbReference type="ARBA" id="ARBA00023679"/>
    </source>
</evidence>
<dbReference type="RefSeq" id="WP_188364119.1">
    <property type="nucleotide sequence ID" value="NZ_BAABJF010000032.1"/>
</dbReference>
<dbReference type="Proteomes" id="UP000605253">
    <property type="component" value="Unassembled WGS sequence"/>
</dbReference>
<dbReference type="Gene3D" id="3.90.79.10">
    <property type="entry name" value="Nucleoside Triphosphate Pyrophosphohydrolase"/>
    <property type="match status" value="1"/>
</dbReference>
<name>A0A917CGR2_9GAMM</name>
<dbReference type="GO" id="GO:0005829">
    <property type="term" value="C:cytosol"/>
    <property type="evidence" value="ECO:0007669"/>
    <property type="project" value="TreeGrafter"/>
</dbReference>
<organism evidence="11 12">
    <name type="scientific">Marinicella pacifica</name>
    <dbReference type="NCBI Taxonomy" id="1171543"/>
    <lineage>
        <taxon>Bacteria</taxon>
        <taxon>Pseudomonadati</taxon>
        <taxon>Pseudomonadota</taxon>
        <taxon>Gammaproteobacteria</taxon>
        <taxon>Lysobacterales</taxon>
        <taxon>Marinicellaceae</taxon>
        <taxon>Marinicella</taxon>
    </lineage>
</organism>
<dbReference type="GO" id="GO:0046872">
    <property type="term" value="F:metal ion binding"/>
    <property type="evidence" value="ECO:0007669"/>
    <property type="project" value="UniProtKB-KW"/>
</dbReference>
<evidence type="ECO:0000313" key="11">
    <source>
        <dbReference type="EMBL" id="GGF87120.1"/>
    </source>
</evidence>
<accession>A0A917CGR2</accession>
<dbReference type="PROSITE" id="PS51462">
    <property type="entry name" value="NUDIX"/>
    <property type="match status" value="1"/>
</dbReference>
<dbReference type="GO" id="GO:0035529">
    <property type="term" value="F:NADH pyrophosphatase activity"/>
    <property type="evidence" value="ECO:0007669"/>
    <property type="project" value="TreeGrafter"/>
</dbReference>
<dbReference type="GO" id="GO:0006742">
    <property type="term" value="P:NADP+ catabolic process"/>
    <property type="evidence" value="ECO:0007669"/>
    <property type="project" value="TreeGrafter"/>
</dbReference>
<evidence type="ECO:0000256" key="5">
    <source>
        <dbReference type="ARBA" id="ARBA00022723"/>
    </source>
</evidence>
<dbReference type="Gene3D" id="3.90.79.20">
    <property type="match status" value="1"/>
</dbReference>
<dbReference type="EMBL" id="BMEO01000002">
    <property type="protein sequence ID" value="GGF87120.1"/>
    <property type="molecule type" value="Genomic_DNA"/>
</dbReference>
<evidence type="ECO:0000256" key="7">
    <source>
        <dbReference type="ARBA" id="ARBA00022842"/>
    </source>
</evidence>
<keyword evidence="12" id="KW-1185">Reference proteome</keyword>
<dbReference type="NCBIfam" id="NF001299">
    <property type="entry name" value="PRK00241.1"/>
    <property type="match status" value="1"/>
</dbReference>
<protein>
    <recommendedName>
        <fullName evidence="4">NAD(+) diphosphatase</fullName>
        <ecNumber evidence="4">3.6.1.22</ecNumber>
    </recommendedName>
</protein>
<evidence type="ECO:0000313" key="12">
    <source>
        <dbReference type="Proteomes" id="UP000605253"/>
    </source>
</evidence>
<dbReference type="Pfam" id="PF00293">
    <property type="entry name" value="NUDIX"/>
    <property type="match status" value="1"/>
</dbReference>
<keyword evidence="5" id="KW-0479">Metal-binding</keyword>
<evidence type="ECO:0000256" key="1">
    <source>
        <dbReference type="ARBA" id="ARBA00001946"/>
    </source>
</evidence>
<keyword evidence="8" id="KW-0520">NAD</keyword>
<proteinExistence type="inferred from homology"/>
<dbReference type="CDD" id="cd03429">
    <property type="entry name" value="NUDIX_NADH_pyrophosphatase_Nudt13"/>
    <property type="match status" value="1"/>
</dbReference>
<reference evidence="11" key="2">
    <citation type="submission" date="2020-09" db="EMBL/GenBank/DDBJ databases">
        <authorList>
            <person name="Sun Q."/>
            <person name="Zhou Y."/>
        </authorList>
    </citation>
    <scope>NUCLEOTIDE SEQUENCE</scope>
    <source>
        <strain evidence="11">CGMCC 1.12181</strain>
    </source>
</reference>
<sequence length="294" mass="34067">MNSDQIYFTWTELDRCADMRNQKNRIEQLKKIKTCHYVPVFEGKHLYPNQKHPFYISDKPVGQPERESFLGILHDELWFSCGLSEDEATYLEQQFNGKFESVREYAMALDEDLGHIALYSRGLDLWQRQKKYCSICGELNEIESVGHKMLCSNGHAQWPRIEPAIIVLVTKGDRCLLGRKHNWKPGVYSTLAGFVEAGETIEDAVYREVYEESNIRIKNVRYFGSQPWPFPASLMLAFQADGISEDIRLDDEMEDVRWFSRDELLQCHQDGSLILAPRFTVANSLISQFVGQPL</sequence>
<dbReference type="PANTHER" id="PTHR42904">
    <property type="entry name" value="NUDIX HYDROLASE, NUDC SUBFAMILY"/>
    <property type="match status" value="1"/>
</dbReference>